<evidence type="ECO:0000313" key="2">
    <source>
        <dbReference type="Proteomes" id="UP001239111"/>
    </source>
</evidence>
<comment type="caution">
    <text evidence="1">The sequence shown here is derived from an EMBL/GenBank/DDBJ whole genome shotgun (WGS) entry which is preliminary data.</text>
</comment>
<dbReference type="EMBL" id="CM056743">
    <property type="protein sequence ID" value="KAJ8673685.1"/>
    <property type="molecule type" value="Genomic_DNA"/>
</dbReference>
<protein>
    <submittedName>
        <fullName evidence="1">Uncharacterized protein</fullName>
    </submittedName>
</protein>
<keyword evidence="2" id="KW-1185">Reference proteome</keyword>
<proteinExistence type="predicted"/>
<dbReference type="Proteomes" id="UP001239111">
    <property type="component" value="Chromosome 3"/>
</dbReference>
<evidence type="ECO:0000313" key="1">
    <source>
        <dbReference type="EMBL" id="KAJ8673685.1"/>
    </source>
</evidence>
<accession>A0ACC2NR50</accession>
<organism evidence="1 2">
    <name type="scientific">Eretmocerus hayati</name>
    <dbReference type="NCBI Taxonomy" id="131215"/>
    <lineage>
        <taxon>Eukaryota</taxon>
        <taxon>Metazoa</taxon>
        <taxon>Ecdysozoa</taxon>
        <taxon>Arthropoda</taxon>
        <taxon>Hexapoda</taxon>
        <taxon>Insecta</taxon>
        <taxon>Pterygota</taxon>
        <taxon>Neoptera</taxon>
        <taxon>Endopterygota</taxon>
        <taxon>Hymenoptera</taxon>
        <taxon>Apocrita</taxon>
        <taxon>Proctotrupomorpha</taxon>
        <taxon>Chalcidoidea</taxon>
        <taxon>Aphelinidae</taxon>
        <taxon>Aphelininae</taxon>
        <taxon>Eretmocerus</taxon>
    </lineage>
</organism>
<sequence>MKFLVPGGVPSNSSIQDGSLPDSVLSNAVGIPSFPNTSTKAINDSVILSALSDLERGYKNYTLDDHVKLRQLQEFHSIFEQHKESLSAQQALRVFHVLLKKFHNIPESITIHTSLVEYILDHVEDLSLEGYISLSYGIQELISCEQREHLQNLIQDTLGQKLSTEFSMIYNEKDTEYLVKAFGFASFLDHSRYHSLIEILMGKLYAIPELMCVNHILSILMSLDRIDTSSFDQQYLYTRILNDLLQQVHLISEDQMMKLIKNIDRLPLKSMSSPQEIRWIIISNCFVLEHSLIEQLVQALIQKVTGDDMTFDLAVTLSVWVTCRVRYRSKELLDYSSTEAFKLQFQEFRPFHVGYIRALIKSLSSAKYKSVAWDDLKDYLTESSAFMNLEYDDLICLTARLMSLDWYPTHFLSKVFDGSFTCSESMRLISYFFCRIYQKIKSDPSYNGPFPTESQILGMTSFSNFNYVQREESLTMFQKYLEEEMHNPDSIRTSVRTQLFHEIANVVGLHVDGTPAPITDATLSTRKVGEPQFLENLRVPDGCHMILILAYSQRSFIRTTNELSAVPEMGVESLQNLYRCPVVVVNKGFWERLPDDEKGSFLMNEIYSKLKLDANGLPTSERRAEGFVSNQPLPVRTPSVKTERSSLRKHDEQRHVESKLVSELKRLHEICKKYPKDSETKIAQLEEYFPRLVHEKHSLSGHETVQLMSILSNYKDIPGCSVVLSSLLDQVIQHMDELSIANCLRLCYAMLNMAPDMEMKKRVMDKIAQNILQDSSANQYDINYLQIALRIAMTFLDQRKYYELIKILHKKILDYPCMIPPDEAISVLHWTKLSNYKPPKWKSVVRRVQNDLAKQAVSLNKNQVIRIIHTLSGMSWIEYLNYQ</sequence>
<name>A0ACC2NR50_9HYME</name>
<gene>
    <name evidence="1" type="ORF">QAD02_004947</name>
</gene>
<reference evidence="1" key="1">
    <citation type="submission" date="2023-04" db="EMBL/GenBank/DDBJ databases">
        <title>A chromosome-level genome assembly of the parasitoid wasp Eretmocerus hayati.</title>
        <authorList>
            <person name="Zhong Y."/>
            <person name="Liu S."/>
            <person name="Liu Y."/>
        </authorList>
    </citation>
    <scope>NUCLEOTIDE SEQUENCE</scope>
    <source>
        <strain evidence="1">ZJU_SS_LIU_2023</strain>
    </source>
</reference>